<dbReference type="SUPFAM" id="SSF51182">
    <property type="entry name" value="RmlC-like cupins"/>
    <property type="match status" value="1"/>
</dbReference>
<reference evidence="2" key="1">
    <citation type="journal article" date="2014" name="Front. Microbiol.">
        <title>High frequency of phylogenetically diverse reductive dehalogenase-homologous genes in deep subseafloor sedimentary metagenomes.</title>
        <authorList>
            <person name="Kawai M."/>
            <person name="Futagami T."/>
            <person name="Toyoda A."/>
            <person name="Takaki Y."/>
            <person name="Nishi S."/>
            <person name="Hori S."/>
            <person name="Arai W."/>
            <person name="Tsubouchi T."/>
            <person name="Morono Y."/>
            <person name="Uchiyama I."/>
            <person name="Ito T."/>
            <person name="Fujiyama A."/>
            <person name="Inagaki F."/>
            <person name="Takami H."/>
        </authorList>
    </citation>
    <scope>NUCLEOTIDE SEQUENCE</scope>
    <source>
        <strain evidence="2">Expedition CK06-06</strain>
    </source>
</reference>
<evidence type="ECO:0000259" key="1">
    <source>
        <dbReference type="Pfam" id="PF07883"/>
    </source>
</evidence>
<dbReference type="EMBL" id="BARU01042803">
    <property type="protein sequence ID" value="GAH76454.1"/>
    <property type="molecule type" value="Genomic_DNA"/>
</dbReference>
<comment type="caution">
    <text evidence="2">The sequence shown here is derived from an EMBL/GenBank/DDBJ whole genome shotgun (WGS) entry which is preliminary data.</text>
</comment>
<sequence length="107" mass="12022">MPRKIIISEATNNKAYGGRYLEKILFADVPTKGWLGFSIAEFAAGFSSPEKAWVQEEIGYILEGKLVLSSEGEEIELGPGEAYHINKGENVSFFAMKRARYICIKWD</sequence>
<dbReference type="AlphaFoldDB" id="X1JDR9"/>
<dbReference type="Pfam" id="PF07883">
    <property type="entry name" value="Cupin_2"/>
    <property type="match status" value="1"/>
</dbReference>
<gene>
    <name evidence="2" type="ORF">S03H2_65690</name>
</gene>
<name>X1JDR9_9ZZZZ</name>
<protein>
    <recommendedName>
        <fullName evidence="1">Cupin type-2 domain-containing protein</fullName>
    </recommendedName>
</protein>
<evidence type="ECO:0000313" key="2">
    <source>
        <dbReference type="EMBL" id="GAH76454.1"/>
    </source>
</evidence>
<dbReference type="Gene3D" id="2.60.120.10">
    <property type="entry name" value="Jelly Rolls"/>
    <property type="match status" value="1"/>
</dbReference>
<organism evidence="2">
    <name type="scientific">marine sediment metagenome</name>
    <dbReference type="NCBI Taxonomy" id="412755"/>
    <lineage>
        <taxon>unclassified sequences</taxon>
        <taxon>metagenomes</taxon>
        <taxon>ecological metagenomes</taxon>
    </lineage>
</organism>
<dbReference type="InterPro" id="IPR013096">
    <property type="entry name" value="Cupin_2"/>
</dbReference>
<dbReference type="InterPro" id="IPR014710">
    <property type="entry name" value="RmlC-like_jellyroll"/>
</dbReference>
<dbReference type="InterPro" id="IPR011051">
    <property type="entry name" value="RmlC_Cupin_sf"/>
</dbReference>
<proteinExistence type="predicted"/>
<feature type="domain" description="Cupin type-2" evidence="1">
    <location>
        <begin position="41"/>
        <end position="103"/>
    </location>
</feature>
<accession>X1JDR9</accession>